<dbReference type="AlphaFoldDB" id="A0A1V9YG65"/>
<gene>
    <name evidence="1" type="ORF">THRCLA_10803</name>
</gene>
<name>A0A1V9YG65_9STRA</name>
<dbReference type="EMBL" id="JNBS01003941">
    <property type="protein sequence ID" value="OQR84724.1"/>
    <property type="molecule type" value="Genomic_DNA"/>
</dbReference>
<evidence type="ECO:0000313" key="2">
    <source>
        <dbReference type="Proteomes" id="UP000243217"/>
    </source>
</evidence>
<comment type="caution">
    <text evidence="1">The sequence shown here is derived from an EMBL/GenBank/DDBJ whole genome shotgun (WGS) entry which is preliminary data.</text>
</comment>
<reference evidence="1 2" key="1">
    <citation type="journal article" date="2014" name="Genome Biol. Evol.">
        <title>The secreted proteins of Achlya hypogyna and Thraustotheca clavata identify the ancestral oomycete secretome and reveal gene acquisitions by horizontal gene transfer.</title>
        <authorList>
            <person name="Misner I."/>
            <person name="Blouin N."/>
            <person name="Leonard G."/>
            <person name="Richards T.A."/>
            <person name="Lane C.E."/>
        </authorList>
    </citation>
    <scope>NUCLEOTIDE SEQUENCE [LARGE SCALE GENOMIC DNA]</scope>
    <source>
        <strain evidence="1 2">ATCC 34112</strain>
    </source>
</reference>
<organism evidence="1 2">
    <name type="scientific">Thraustotheca clavata</name>
    <dbReference type="NCBI Taxonomy" id="74557"/>
    <lineage>
        <taxon>Eukaryota</taxon>
        <taxon>Sar</taxon>
        <taxon>Stramenopiles</taxon>
        <taxon>Oomycota</taxon>
        <taxon>Saprolegniomycetes</taxon>
        <taxon>Saprolegniales</taxon>
        <taxon>Achlyaceae</taxon>
        <taxon>Thraustotheca</taxon>
    </lineage>
</organism>
<accession>A0A1V9YG65</accession>
<protein>
    <submittedName>
        <fullName evidence="1">Uncharacterized protein</fullName>
    </submittedName>
</protein>
<dbReference type="Proteomes" id="UP000243217">
    <property type="component" value="Unassembled WGS sequence"/>
</dbReference>
<proteinExistence type="predicted"/>
<sequence>MKKDGSRLCTVAAYPQRLNSSSDFVFQLSSFLAKSSAVDLISVCVDGISSDVQAVITGAKSFLNDESNVEFMHDPNHAAKALRNAIVGSNLLFVGHLYIDPGLLKIAQVPNHVRYVQDFASDSLVLELLSENTMEKLMDNDGLILTLIHLRMFLTAVNERSLPSAIRITLLCNKEKFYLFKLGKGNLSNIFNWDILIE</sequence>
<keyword evidence="2" id="KW-1185">Reference proteome</keyword>
<evidence type="ECO:0000313" key="1">
    <source>
        <dbReference type="EMBL" id="OQR84724.1"/>
    </source>
</evidence>